<dbReference type="InterPro" id="IPR050228">
    <property type="entry name" value="Carboxylesterase_BioH"/>
</dbReference>
<feature type="domain" description="AB hydrolase-1" evidence="1">
    <location>
        <begin position="41"/>
        <end position="285"/>
    </location>
</feature>
<dbReference type="GO" id="GO:0016787">
    <property type="term" value="F:hydrolase activity"/>
    <property type="evidence" value="ECO:0007669"/>
    <property type="project" value="UniProtKB-KW"/>
</dbReference>
<protein>
    <submittedName>
        <fullName evidence="2">Alpha/beta hydrolase</fullName>
    </submittedName>
</protein>
<dbReference type="KEGG" id="ssin:G7078_02150"/>
<reference evidence="2 3" key="1">
    <citation type="submission" date="2020-03" db="EMBL/GenBank/DDBJ databases">
        <title>Sphingomonas sp. nov., isolated from fish.</title>
        <authorList>
            <person name="Hyun D.-W."/>
            <person name="Bae J.-W."/>
        </authorList>
    </citation>
    <scope>NUCLEOTIDE SEQUENCE [LARGE SCALE GENOMIC DNA]</scope>
    <source>
        <strain evidence="2 3">HDW15C</strain>
    </source>
</reference>
<dbReference type="Gene3D" id="3.40.50.1820">
    <property type="entry name" value="alpha/beta hydrolase"/>
    <property type="match status" value="1"/>
</dbReference>
<dbReference type="EMBL" id="CP049871">
    <property type="protein sequence ID" value="QIL01703.1"/>
    <property type="molecule type" value="Genomic_DNA"/>
</dbReference>
<keyword evidence="3" id="KW-1185">Reference proteome</keyword>
<dbReference type="PANTHER" id="PTHR43194">
    <property type="entry name" value="HYDROLASE ALPHA/BETA FOLD FAMILY"/>
    <property type="match status" value="1"/>
</dbReference>
<gene>
    <name evidence="2" type="ORF">G7078_02150</name>
</gene>
<dbReference type="PANTHER" id="PTHR43194:SF5">
    <property type="entry name" value="PIMELOYL-[ACYL-CARRIER PROTEIN] METHYL ESTER ESTERASE"/>
    <property type="match status" value="1"/>
</dbReference>
<dbReference type="InterPro" id="IPR000073">
    <property type="entry name" value="AB_hydrolase_1"/>
</dbReference>
<keyword evidence="2" id="KW-0378">Hydrolase</keyword>
<accession>A0A6G7ZL90</accession>
<evidence type="ECO:0000313" key="3">
    <source>
        <dbReference type="Proteomes" id="UP000502502"/>
    </source>
</evidence>
<dbReference type="AlphaFoldDB" id="A0A6G7ZL90"/>
<dbReference type="Proteomes" id="UP000502502">
    <property type="component" value="Chromosome"/>
</dbReference>
<proteinExistence type="predicted"/>
<evidence type="ECO:0000259" key="1">
    <source>
        <dbReference type="Pfam" id="PF12697"/>
    </source>
</evidence>
<evidence type="ECO:0000313" key="2">
    <source>
        <dbReference type="EMBL" id="QIL01703.1"/>
    </source>
</evidence>
<dbReference type="Pfam" id="PF12697">
    <property type="entry name" value="Abhydrolase_6"/>
    <property type="match status" value="1"/>
</dbReference>
<name>A0A6G7ZL90_9SPHN</name>
<dbReference type="InterPro" id="IPR029058">
    <property type="entry name" value="AB_hydrolase_fold"/>
</dbReference>
<sequence length="292" mass="30547">MSAFSVITPASARPAEKPVAATREERLDHISVVAIGRGDPIVLIPGLSSPRAVWDGVAPKLARDHQVLLVQVNGFAGDGPGANSGPGVLDGLVDDLHRYLLRHKLRSVTVIGHSLGGLSAMLLAARQPGDVAKVMVVDAFPFAGVMFDENATPEALRPLAAMLKGRMQAGYAGVSGEASAESTAKSLALSPSGAALVKEWVLKADPAVSAQAMAEAMLLDLRPRLTAISAPLTIVHPATVPGKDAAQTAAFYRGQYAGVRAVKFVPIEGTRHFIMLDQPAAFSDAVERFLKP</sequence>
<dbReference type="RefSeq" id="WP_166092513.1">
    <property type="nucleotide sequence ID" value="NZ_CP049871.1"/>
</dbReference>
<organism evidence="2 3">
    <name type="scientific">Sphingomonas sinipercae</name>
    <dbReference type="NCBI Taxonomy" id="2714944"/>
    <lineage>
        <taxon>Bacteria</taxon>
        <taxon>Pseudomonadati</taxon>
        <taxon>Pseudomonadota</taxon>
        <taxon>Alphaproteobacteria</taxon>
        <taxon>Sphingomonadales</taxon>
        <taxon>Sphingomonadaceae</taxon>
        <taxon>Sphingomonas</taxon>
    </lineage>
</organism>
<dbReference type="SUPFAM" id="SSF53474">
    <property type="entry name" value="alpha/beta-Hydrolases"/>
    <property type="match status" value="1"/>
</dbReference>